<proteinExistence type="predicted"/>
<name>A0A5M4FHY2_9ACTN</name>
<sequence length="255" mass="28561">MGAWGTAIFSDDTAADIRSEYRELLEDKVPDQEATRRVLSAYEHLDDDEEHLLWLALAAAQSQVGRLDDEVKAKALDVIESGRGLQLWAEAGAPELAKRKAALQKLQAALTGPQPSPKTLKRPWRHITNLGPGDVLAQTASNGQLALFRVVRVDDHRVGVAPIIERLDWTGSSPPNAWRLRRLKVAKLEQTSSPSPERPAVYRVAVHRKKDPDWQQCGFVLVANLPARAGDEHVQAWQYCSWGQLQREVERRFTT</sequence>
<protein>
    <recommendedName>
        <fullName evidence="3">DUF4259 domain-containing protein</fullName>
    </recommendedName>
</protein>
<keyword evidence="2" id="KW-1185">Reference proteome</keyword>
<comment type="caution">
    <text evidence="1">The sequence shown here is derived from an EMBL/GenBank/DDBJ whole genome shotgun (WGS) entry which is preliminary data.</text>
</comment>
<gene>
    <name evidence="1" type="ORF">ESP70_002090</name>
</gene>
<dbReference type="OrthoDB" id="8914041at2"/>
<dbReference type="Proteomes" id="UP000380867">
    <property type="component" value="Unassembled WGS sequence"/>
</dbReference>
<evidence type="ECO:0000313" key="1">
    <source>
        <dbReference type="EMBL" id="KAA1399578.1"/>
    </source>
</evidence>
<dbReference type="AlphaFoldDB" id="A0A5M4FHY2"/>
<dbReference type="RefSeq" id="WP_149687715.1">
    <property type="nucleotide sequence ID" value="NZ_SDPQ02000001.1"/>
</dbReference>
<organism evidence="1 2">
    <name type="scientific">Aeromicrobium ginsengisoli</name>
    <dbReference type="NCBI Taxonomy" id="363867"/>
    <lineage>
        <taxon>Bacteria</taxon>
        <taxon>Bacillati</taxon>
        <taxon>Actinomycetota</taxon>
        <taxon>Actinomycetes</taxon>
        <taxon>Propionibacteriales</taxon>
        <taxon>Nocardioidaceae</taxon>
        <taxon>Aeromicrobium</taxon>
    </lineage>
</organism>
<accession>A0A5M4FHY2</accession>
<dbReference type="EMBL" id="SDPQ02000001">
    <property type="protein sequence ID" value="KAA1399578.1"/>
    <property type="molecule type" value="Genomic_DNA"/>
</dbReference>
<evidence type="ECO:0000313" key="2">
    <source>
        <dbReference type="Proteomes" id="UP000380867"/>
    </source>
</evidence>
<evidence type="ECO:0008006" key="3">
    <source>
        <dbReference type="Google" id="ProtNLM"/>
    </source>
</evidence>
<reference evidence="1" key="1">
    <citation type="submission" date="2019-09" db="EMBL/GenBank/DDBJ databases">
        <authorList>
            <person name="Li J."/>
        </authorList>
    </citation>
    <scope>NUCLEOTIDE SEQUENCE [LARGE SCALE GENOMIC DNA]</scope>
    <source>
        <strain evidence="1">JCM 14732</strain>
    </source>
</reference>